<keyword evidence="3" id="KW-0677">Repeat</keyword>
<dbReference type="InterPro" id="IPR036770">
    <property type="entry name" value="Ankyrin_rpt-contain_sf"/>
</dbReference>
<evidence type="ECO:0000256" key="2">
    <source>
        <dbReference type="ARBA" id="ARBA00022614"/>
    </source>
</evidence>
<feature type="repeat" description="TPR" evidence="6">
    <location>
        <begin position="239"/>
        <end position="272"/>
    </location>
</feature>
<dbReference type="OMA" id="RAMESEC"/>
<feature type="region of interest" description="Disordered" evidence="7">
    <location>
        <begin position="461"/>
        <end position="531"/>
    </location>
</feature>
<keyword evidence="2" id="KW-0433">Leucine-rich repeat</keyword>
<feature type="compositionally biased region" description="Acidic residues" evidence="7">
    <location>
        <begin position="497"/>
        <end position="507"/>
    </location>
</feature>
<evidence type="ECO:0000256" key="3">
    <source>
        <dbReference type="ARBA" id="ARBA00022737"/>
    </source>
</evidence>
<evidence type="ECO:0000256" key="7">
    <source>
        <dbReference type="SAM" id="MobiDB-lite"/>
    </source>
</evidence>
<evidence type="ECO:0000313" key="8">
    <source>
        <dbReference type="EMBL" id="EDO37052.1"/>
    </source>
</evidence>
<dbReference type="EMBL" id="DS469655">
    <property type="protein sequence ID" value="EDO37052.1"/>
    <property type="molecule type" value="Genomic_DNA"/>
</dbReference>
<dbReference type="SMART" id="SM00248">
    <property type="entry name" value="ANK"/>
    <property type="match status" value="1"/>
</dbReference>
<dbReference type="InterPro" id="IPR052311">
    <property type="entry name" value="MMS22L-TONSL_complex_comp"/>
</dbReference>
<feature type="compositionally biased region" description="Acidic residues" evidence="7">
    <location>
        <begin position="468"/>
        <end position="487"/>
    </location>
</feature>
<evidence type="ECO:0000256" key="4">
    <source>
        <dbReference type="ARBA" id="ARBA00023242"/>
    </source>
</evidence>
<dbReference type="PANTHER" id="PTHR46358:SF1">
    <property type="entry name" value="TONSOKU-LIKE PROTEIN"/>
    <property type="match status" value="1"/>
</dbReference>
<protein>
    <recommendedName>
        <fullName evidence="10">Tonsoku-like protein</fullName>
    </recommendedName>
</protein>
<dbReference type="InParanoid" id="A7SGW7"/>
<dbReference type="PhylomeDB" id="A7SGW7"/>
<keyword evidence="5" id="KW-0040">ANK repeat</keyword>
<evidence type="ECO:0008006" key="10">
    <source>
        <dbReference type="Google" id="ProtNLM"/>
    </source>
</evidence>
<dbReference type="PROSITE" id="PS50005">
    <property type="entry name" value="TPR"/>
    <property type="match status" value="2"/>
</dbReference>
<dbReference type="KEGG" id="nve:5508548"/>
<name>A7SGW7_NEMVE</name>
<dbReference type="InterPro" id="IPR019734">
    <property type="entry name" value="TPR_rpt"/>
</dbReference>
<dbReference type="Pfam" id="PF13181">
    <property type="entry name" value="TPR_8"/>
    <property type="match status" value="1"/>
</dbReference>
<feature type="compositionally biased region" description="Basic residues" evidence="7">
    <location>
        <begin position="512"/>
        <end position="524"/>
    </location>
</feature>
<dbReference type="InterPro" id="IPR011990">
    <property type="entry name" value="TPR-like_helical_dom_sf"/>
</dbReference>
<dbReference type="STRING" id="45351.A7SGW7"/>
<evidence type="ECO:0000256" key="1">
    <source>
        <dbReference type="ARBA" id="ARBA00004123"/>
    </source>
</evidence>
<sequence>LNRRKSKAQEKGDIVEEAKLCNACGELLSQYGFHEKAIKEHKQEVQLSEAVNDDIGSAIAHRKVGECLSALGKYKEALFHQNLHLQLAKTANNLVEQQRALATIGRTWFVHADSPVNDDQEVEESLVEAQKAFLLSLEICDALQEDGNIPDKELLEMRSRLYLNLGLVYESRNDIQNARKFIDKALAISRDQNLRETEFRCHYCIGGQLLKIGQDSEAVKSLEKAVQVAQTNGNKFDEADALVQLGQAHLKLGEFTLARRTLKKALRISKTRLSGETEGIKKSLAAAIRGLGLVQRLDKLPSLGGEEQIKVLDKLGDIYTTARAYSKALRCYMDELEVAKKLDLAPSILSPIYVSLAITYSDLQEPSKALECYHEELSSIQGNFKGMCDTWCNIAQVHEESKDCYEKVEQAYLNALESAKRAQRPHAQIGVLRCLLDTQEKYGKLLLCEKTRKEIEELESKYGIDGSSSEEEQDKLVTAEDEDQDEDLVNKEMALSDTDDDNDEDDSEQRATRRQQRTVRNKVKKQNEKGETPLHLAAIAGDAAAIKHLIEHGADINSRDYCGWQPIHEACNHGHVGKG</sequence>
<reference evidence="8 9" key="1">
    <citation type="journal article" date="2007" name="Science">
        <title>Sea anemone genome reveals ancestral eumetazoan gene repertoire and genomic organization.</title>
        <authorList>
            <person name="Putnam N.H."/>
            <person name="Srivastava M."/>
            <person name="Hellsten U."/>
            <person name="Dirks B."/>
            <person name="Chapman J."/>
            <person name="Salamov A."/>
            <person name="Terry A."/>
            <person name="Shapiro H."/>
            <person name="Lindquist E."/>
            <person name="Kapitonov V.V."/>
            <person name="Jurka J."/>
            <person name="Genikhovich G."/>
            <person name="Grigoriev I.V."/>
            <person name="Lucas S.M."/>
            <person name="Steele R.E."/>
            <person name="Finnerty J.R."/>
            <person name="Technau U."/>
            <person name="Martindale M.Q."/>
            <person name="Rokhsar D.S."/>
        </authorList>
    </citation>
    <scope>NUCLEOTIDE SEQUENCE [LARGE SCALE GENOMIC DNA]</scope>
    <source>
        <strain evidence="9">CH2 X CH6</strain>
    </source>
</reference>
<feature type="repeat" description="TPR" evidence="6">
    <location>
        <begin position="159"/>
        <end position="192"/>
    </location>
</feature>
<dbReference type="Gene3D" id="1.25.40.10">
    <property type="entry name" value="Tetratricopeptide repeat domain"/>
    <property type="match status" value="2"/>
</dbReference>
<proteinExistence type="predicted"/>
<dbReference type="AlphaFoldDB" id="A7SGW7"/>
<keyword evidence="6" id="KW-0802">TPR repeat</keyword>
<dbReference type="Pfam" id="PF12796">
    <property type="entry name" value="Ank_2"/>
    <property type="match status" value="1"/>
</dbReference>
<dbReference type="SUPFAM" id="SSF48452">
    <property type="entry name" value="TPR-like"/>
    <property type="match status" value="2"/>
</dbReference>
<dbReference type="Gene3D" id="1.25.40.20">
    <property type="entry name" value="Ankyrin repeat-containing domain"/>
    <property type="match status" value="1"/>
</dbReference>
<gene>
    <name evidence="8" type="ORF">NEMVEDRAFT_v1g212101</name>
</gene>
<dbReference type="eggNOG" id="KOG0504">
    <property type="taxonomic scope" value="Eukaryota"/>
</dbReference>
<dbReference type="SUPFAM" id="SSF48403">
    <property type="entry name" value="Ankyrin repeat"/>
    <property type="match status" value="1"/>
</dbReference>
<dbReference type="PROSITE" id="PS50297">
    <property type="entry name" value="ANK_REP_REGION"/>
    <property type="match status" value="1"/>
</dbReference>
<dbReference type="SMART" id="SM00028">
    <property type="entry name" value="TPR"/>
    <property type="match status" value="7"/>
</dbReference>
<organism evidence="8 9">
    <name type="scientific">Nematostella vectensis</name>
    <name type="common">Starlet sea anemone</name>
    <dbReference type="NCBI Taxonomy" id="45351"/>
    <lineage>
        <taxon>Eukaryota</taxon>
        <taxon>Metazoa</taxon>
        <taxon>Cnidaria</taxon>
        <taxon>Anthozoa</taxon>
        <taxon>Hexacorallia</taxon>
        <taxon>Actiniaria</taxon>
        <taxon>Edwardsiidae</taxon>
        <taxon>Nematostella</taxon>
    </lineage>
</organism>
<feature type="repeat" description="ANK" evidence="5">
    <location>
        <begin position="529"/>
        <end position="561"/>
    </location>
</feature>
<dbReference type="GO" id="GO:0005634">
    <property type="term" value="C:nucleus"/>
    <property type="evidence" value="ECO:0007669"/>
    <property type="project" value="UniProtKB-SubCell"/>
</dbReference>
<keyword evidence="9" id="KW-1185">Reference proteome</keyword>
<dbReference type="Pfam" id="PF13424">
    <property type="entry name" value="TPR_12"/>
    <property type="match status" value="1"/>
</dbReference>
<dbReference type="PANTHER" id="PTHR46358">
    <property type="entry name" value="TONSOKU-LIKE PROTEIN"/>
    <property type="match status" value="1"/>
</dbReference>
<dbReference type="PROSITE" id="PS50088">
    <property type="entry name" value="ANK_REPEAT"/>
    <property type="match status" value="1"/>
</dbReference>
<keyword evidence="4" id="KW-0539">Nucleus</keyword>
<evidence type="ECO:0000256" key="6">
    <source>
        <dbReference type="PROSITE-ProRule" id="PRU00339"/>
    </source>
</evidence>
<evidence type="ECO:0000313" key="9">
    <source>
        <dbReference type="Proteomes" id="UP000001593"/>
    </source>
</evidence>
<accession>A7SGW7</accession>
<comment type="subcellular location">
    <subcellularLocation>
        <location evidence="1">Nucleus</location>
    </subcellularLocation>
</comment>
<evidence type="ECO:0000256" key="5">
    <source>
        <dbReference type="PROSITE-ProRule" id="PRU00023"/>
    </source>
</evidence>
<dbReference type="HOGENOM" id="CLU_471184_0_0_1"/>
<dbReference type="OrthoDB" id="5806726at2759"/>
<dbReference type="Proteomes" id="UP000001593">
    <property type="component" value="Unassembled WGS sequence"/>
</dbReference>
<dbReference type="InterPro" id="IPR002110">
    <property type="entry name" value="Ankyrin_rpt"/>
</dbReference>
<feature type="non-terminal residue" evidence="8">
    <location>
        <position position="1"/>
    </location>
</feature>